<protein>
    <submittedName>
        <fullName evidence="2">Transposase IS4 family protein</fullName>
    </submittedName>
</protein>
<evidence type="ECO:0000259" key="1">
    <source>
        <dbReference type="Pfam" id="PF13546"/>
    </source>
</evidence>
<feature type="domain" description="Transposase IS701-like DDE" evidence="1">
    <location>
        <begin position="57"/>
        <end position="258"/>
    </location>
</feature>
<evidence type="ECO:0000313" key="3">
    <source>
        <dbReference type="Proteomes" id="UP000051008"/>
    </source>
</evidence>
<dbReference type="OrthoDB" id="29496at2"/>
<accession>A0A0R2AJ08</accession>
<name>A0A0R2AJ08_9LACO</name>
<comment type="caution">
    <text evidence="2">The sequence shown here is derived from an EMBL/GenBank/DDBJ whole genome shotgun (WGS) entry which is preliminary data.</text>
</comment>
<dbReference type="Gene3D" id="3.90.350.10">
    <property type="entry name" value="Transposase Inhibitor Protein From Tn5, Chain A, domain 1"/>
    <property type="match status" value="1"/>
</dbReference>
<dbReference type="InterPro" id="IPR038721">
    <property type="entry name" value="IS701-like_DDE_dom"/>
</dbReference>
<reference evidence="2 3" key="1">
    <citation type="journal article" date="2015" name="Genome Announc.">
        <title>Expanding the biotechnology potential of lactobacilli through comparative genomics of 213 strains and associated genera.</title>
        <authorList>
            <person name="Sun Z."/>
            <person name="Harris H.M."/>
            <person name="McCann A."/>
            <person name="Guo C."/>
            <person name="Argimon S."/>
            <person name="Zhang W."/>
            <person name="Yang X."/>
            <person name="Jeffery I.B."/>
            <person name="Cooney J.C."/>
            <person name="Kagawa T.F."/>
            <person name="Liu W."/>
            <person name="Song Y."/>
            <person name="Salvetti E."/>
            <person name="Wrobel A."/>
            <person name="Rasinkangas P."/>
            <person name="Parkhill J."/>
            <person name="Rea M.C."/>
            <person name="O'Sullivan O."/>
            <person name="Ritari J."/>
            <person name="Douillard F.P."/>
            <person name="Paul Ross R."/>
            <person name="Yang R."/>
            <person name="Briner A.E."/>
            <person name="Felis G.E."/>
            <person name="de Vos W.M."/>
            <person name="Barrangou R."/>
            <person name="Klaenhammer T.R."/>
            <person name="Caufield P.W."/>
            <person name="Cui Y."/>
            <person name="Zhang H."/>
            <person name="O'Toole P.W."/>
        </authorList>
    </citation>
    <scope>NUCLEOTIDE SEQUENCE [LARGE SCALE GENOMIC DNA]</scope>
    <source>
        <strain evidence="2 3">DSM 20509</strain>
    </source>
</reference>
<dbReference type="PATRIC" id="fig|1423718.3.peg.1929"/>
<dbReference type="SUPFAM" id="SSF53098">
    <property type="entry name" value="Ribonuclease H-like"/>
    <property type="match status" value="1"/>
</dbReference>
<dbReference type="AlphaFoldDB" id="A0A0R2AJ08"/>
<evidence type="ECO:0000313" key="2">
    <source>
        <dbReference type="EMBL" id="KRM64475.1"/>
    </source>
</evidence>
<keyword evidence="3" id="KW-1185">Reference proteome</keyword>
<dbReference type="EMBL" id="AYYP01000031">
    <property type="protein sequence ID" value="KRM64475.1"/>
    <property type="molecule type" value="Genomic_DNA"/>
</dbReference>
<gene>
    <name evidence="2" type="ORF">FC14_GL001859</name>
</gene>
<sequence>MSSINHSQENNESYFSIDTFFKQIGIGEIIHQVNFKRRTPINPTEFIKWLLTTIFVRQSLYRAKEAPAFTTRTVRNFLNDGRINWQKFVCLLASAVIKCLRPFIDSRRRLALIIDDSLFARPYSKRTELLARVYDHDKHEFLHGYRALTLGWSDANTFLPVNFALMSSKDPKNILGPCHNLDRRSLAGRRRYQAQSKMNQVAVELVSQALKHNIPAQYVLFDSWYSSPKMFDQIKQLGLDGIGMLKRSTKVYYRYRGRLYSVKALYERLRSEKRSPKATYQYSCVVKSDSGIELRLVFVRNQRKANNYLVLATTKVSLHPDEIIQLYGRRWQIETYFKAAKQYLRFDKTQVQNYDGLCGHLAIVMMTYDLLAWQERQEKDERTIGDLFYIMGEAMPDLSLTDVLVWFIKLLNQLVESEPVAPIKQLNETVDKFISSLPQSIAFQLQKA</sequence>
<proteinExistence type="predicted"/>
<organism evidence="2 3">
    <name type="scientific">Ligilactobacillus agilis DSM 20509</name>
    <dbReference type="NCBI Taxonomy" id="1423718"/>
    <lineage>
        <taxon>Bacteria</taxon>
        <taxon>Bacillati</taxon>
        <taxon>Bacillota</taxon>
        <taxon>Bacilli</taxon>
        <taxon>Lactobacillales</taxon>
        <taxon>Lactobacillaceae</taxon>
        <taxon>Ligilactobacillus</taxon>
    </lineage>
</organism>
<dbReference type="InterPro" id="IPR012337">
    <property type="entry name" value="RNaseH-like_sf"/>
</dbReference>
<dbReference type="Proteomes" id="UP000051008">
    <property type="component" value="Unassembled WGS sequence"/>
</dbReference>
<dbReference type="RefSeq" id="WP_046921207.1">
    <property type="nucleotide sequence ID" value="NZ_AYYP01000031.1"/>
</dbReference>
<dbReference type="Pfam" id="PF13546">
    <property type="entry name" value="DDE_5"/>
    <property type="match status" value="1"/>
</dbReference>